<evidence type="ECO:0000313" key="3">
    <source>
        <dbReference type="Proteomes" id="UP000307440"/>
    </source>
</evidence>
<gene>
    <name evidence="2" type="ORF">FA15DRAFT_589583</name>
</gene>
<dbReference type="AlphaFoldDB" id="A0A5C3L009"/>
<dbReference type="STRING" id="230819.A0A5C3L009"/>
<organism evidence="2 3">
    <name type="scientific">Coprinopsis marcescibilis</name>
    <name type="common">Agaric fungus</name>
    <name type="synonym">Psathyrella marcescibilis</name>
    <dbReference type="NCBI Taxonomy" id="230819"/>
    <lineage>
        <taxon>Eukaryota</taxon>
        <taxon>Fungi</taxon>
        <taxon>Dikarya</taxon>
        <taxon>Basidiomycota</taxon>
        <taxon>Agaricomycotina</taxon>
        <taxon>Agaricomycetes</taxon>
        <taxon>Agaricomycetidae</taxon>
        <taxon>Agaricales</taxon>
        <taxon>Agaricineae</taxon>
        <taxon>Psathyrellaceae</taxon>
        <taxon>Coprinopsis</taxon>
    </lineage>
</organism>
<protein>
    <submittedName>
        <fullName evidence="2">Uncharacterized protein</fullName>
    </submittedName>
</protein>
<evidence type="ECO:0000313" key="2">
    <source>
        <dbReference type="EMBL" id="TFK25885.1"/>
    </source>
</evidence>
<sequence>MGIFPNLTALRLSSWYWNGGVQKSQGEFQKLLEIIGDPEFQPSDVSSTNWRRVNLLLGLSVEEHTEKIGDDTTAWFDETSWKKSDVKIRIPFDKGTVLPGTKTFTVPNFYHRSLRSVVEEKLLNVTEQQQFHILPHELNWNPGSIQGQGTKVYGEVYTSPTFAKLHEQVQMLPPEPDCSRPRHVVAIMVGSDATVATRSGMVKIWPVYIYFGNDSKYRRRKRSLRLVEQVAYLEKLPDSFKDFYQQHTGQFWPTSRFQKIVTHCNRELFQAQWDILLDKEFIEAYQHGIVVMWYDGVERRFYPRIFSYSADYPEKVLTATIRQMGGCPCPRCFVLIKKIPNMGRPSDMKIRSNVKTTRSDNRDFQRKTKDAQMAIHGCNEFIQSAAVEVHLRSGSWVPTVNVLTTKLRPFGFDVFGVFVSDILHEFELGVFKAIFTHLLRILQELDPLAAHELDKRYRNTPVFGTDTIRRFKANMSEAKQLAARDFEDMLQCAMAVFEGLLPHPHNGRVLRMLFSLAHWHALAKLRLHTDETLTLLKEWTAILGADVRYFKATTCEEVKTFELKKEYAARMKRAALKAKAAATGLGALPGVSGKKPKEFSLETYTFHALGDVASSIEWSGTTDSSDSGIHEENHKFPKGDYIRTSHKDVPKQLAKIQMRQKRIGRFIKLCRPSVLEGPAPLPGSQVPYFVGISQHLPVHLVAFIPRHRGDPAIQDFQAGLRSHLLPRVQEYHRKESLELPWSPRLREAGLSENPLHCIFFHNSRLYRHKILRINYTTYDVCQAQDLINPDTPRRDVMVLNGNYQASSPGSVASGHPYLYARVLAVLHTNVVYSGKYSLDLEKHRFDFLWVRWFQPVNDTQNTWSSKKLDTVKFLPLDDPNGFGFLDPQDVVRACHLIPRFFLGMARKETDKDRSSCARDSKDWKEYYVNRQVIGVSSV</sequence>
<evidence type="ECO:0000256" key="1">
    <source>
        <dbReference type="SAM" id="MobiDB-lite"/>
    </source>
</evidence>
<dbReference type="Proteomes" id="UP000307440">
    <property type="component" value="Unassembled WGS sequence"/>
</dbReference>
<feature type="compositionally biased region" description="Basic and acidic residues" evidence="1">
    <location>
        <begin position="628"/>
        <end position="642"/>
    </location>
</feature>
<dbReference type="OrthoDB" id="2687259at2759"/>
<accession>A0A5C3L009</accession>
<dbReference type="InterPro" id="IPR041078">
    <property type="entry name" value="Plavaka"/>
</dbReference>
<keyword evidence="3" id="KW-1185">Reference proteome</keyword>
<name>A0A5C3L009_COPMA</name>
<proteinExistence type="predicted"/>
<dbReference type="EMBL" id="ML210181">
    <property type="protein sequence ID" value="TFK25885.1"/>
    <property type="molecule type" value="Genomic_DNA"/>
</dbReference>
<reference evidence="2 3" key="1">
    <citation type="journal article" date="2019" name="Nat. Ecol. Evol.">
        <title>Megaphylogeny resolves global patterns of mushroom evolution.</title>
        <authorList>
            <person name="Varga T."/>
            <person name="Krizsan K."/>
            <person name="Foldi C."/>
            <person name="Dima B."/>
            <person name="Sanchez-Garcia M."/>
            <person name="Sanchez-Ramirez S."/>
            <person name="Szollosi G.J."/>
            <person name="Szarkandi J.G."/>
            <person name="Papp V."/>
            <person name="Albert L."/>
            <person name="Andreopoulos W."/>
            <person name="Angelini C."/>
            <person name="Antonin V."/>
            <person name="Barry K.W."/>
            <person name="Bougher N.L."/>
            <person name="Buchanan P."/>
            <person name="Buyck B."/>
            <person name="Bense V."/>
            <person name="Catcheside P."/>
            <person name="Chovatia M."/>
            <person name="Cooper J."/>
            <person name="Damon W."/>
            <person name="Desjardin D."/>
            <person name="Finy P."/>
            <person name="Geml J."/>
            <person name="Haridas S."/>
            <person name="Hughes K."/>
            <person name="Justo A."/>
            <person name="Karasinski D."/>
            <person name="Kautmanova I."/>
            <person name="Kiss B."/>
            <person name="Kocsube S."/>
            <person name="Kotiranta H."/>
            <person name="LaButti K.M."/>
            <person name="Lechner B.E."/>
            <person name="Liimatainen K."/>
            <person name="Lipzen A."/>
            <person name="Lukacs Z."/>
            <person name="Mihaltcheva S."/>
            <person name="Morgado L.N."/>
            <person name="Niskanen T."/>
            <person name="Noordeloos M.E."/>
            <person name="Ohm R.A."/>
            <person name="Ortiz-Santana B."/>
            <person name="Ovrebo C."/>
            <person name="Racz N."/>
            <person name="Riley R."/>
            <person name="Savchenko A."/>
            <person name="Shiryaev A."/>
            <person name="Soop K."/>
            <person name="Spirin V."/>
            <person name="Szebenyi C."/>
            <person name="Tomsovsky M."/>
            <person name="Tulloss R.E."/>
            <person name="Uehling J."/>
            <person name="Grigoriev I.V."/>
            <person name="Vagvolgyi C."/>
            <person name="Papp T."/>
            <person name="Martin F.M."/>
            <person name="Miettinen O."/>
            <person name="Hibbett D.S."/>
            <person name="Nagy L.G."/>
        </authorList>
    </citation>
    <scope>NUCLEOTIDE SEQUENCE [LARGE SCALE GENOMIC DNA]</scope>
    <source>
        <strain evidence="2 3">CBS 121175</strain>
    </source>
</reference>
<dbReference type="Pfam" id="PF18759">
    <property type="entry name" value="Plavaka"/>
    <property type="match status" value="1"/>
</dbReference>
<feature type="region of interest" description="Disordered" evidence="1">
    <location>
        <begin position="622"/>
        <end position="642"/>
    </location>
</feature>